<reference evidence="2" key="1">
    <citation type="submission" date="2023-06" db="EMBL/GenBank/DDBJ databases">
        <title>Uncultivated large filamentous bacteria from sulfidic sediments reveal new species and different genomic features in energy metabolism and defense.</title>
        <authorList>
            <person name="Fonseca A."/>
        </authorList>
    </citation>
    <scope>NUCLEOTIDE SEQUENCE</scope>
    <source>
        <strain evidence="2">HSG4</strain>
    </source>
</reference>
<evidence type="ECO:0000313" key="2">
    <source>
        <dbReference type="EMBL" id="MDM8561781.1"/>
    </source>
</evidence>
<sequence length="249" mass="28470">MKLTESIFGFWNSTEKTVKRFQMFSRFPFFEKKRKPRNDVLAKDHARLELVICTLKNESIQSWCSSNVSELLDDNWQPPIGSLGIAFFRPSPLFLPQYGVMPLFSIGDIAVAYFGVIDNLSEIREKLIYDGYPFYTQNNRAETLSLLLHHYLEFDKLSPIYAMQKMMTKLKGHFALMALVTKGKWLMVGCRDYPLAVGRMRNGTVYFGTDTKTLAQFTSSMSSVFGNPKPMIFCGTPLQSDLLSPDFST</sequence>
<evidence type="ECO:0000313" key="3">
    <source>
        <dbReference type="Proteomes" id="UP001171945"/>
    </source>
</evidence>
<dbReference type="Pfam" id="PF13537">
    <property type="entry name" value="GATase_7"/>
    <property type="match status" value="1"/>
</dbReference>
<dbReference type="EMBL" id="JAUCGM010000004">
    <property type="protein sequence ID" value="MDM8561781.1"/>
    <property type="molecule type" value="Genomic_DNA"/>
</dbReference>
<evidence type="ECO:0000259" key="1">
    <source>
        <dbReference type="Pfam" id="PF13537"/>
    </source>
</evidence>
<dbReference type="InterPro" id="IPR029055">
    <property type="entry name" value="Ntn_hydrolases_N"/>
</dbReference>
<feature type="domain" description="Glutamine amidotransferase type-2" evidence="1">
    <location>
        <begin position="99"/>
        <end position="215"/>
    </location>
</feature>
<gene>
    <name evidence="2" type="ORF">QUF54_00325</name>
</gene>
<keyword evidence="3" id="KW-1185">Reference proteome</keyword>
<proteinExistence type="predicted"/>
<accession>A0ABT7VS69</accession>
<name>A0ABT7VS69_9GAMM</name>
<comment type="caution">
    <text evidence="2">The sequence shown here is derived from an EMBL/GenBank/DDBJ whole genome shotgun (WGS) entry which is preliminary data.</text>
</comment>
<organism evidence="2 3">
    <name type="scientific">Candidatus Marithioploca araucensis</name>
    <dbReference type="NCBI Taxonomy" id="70273"/>
    <lineage>
        <taxon>Bacteria</taxon>
        <taxon>Pseudomonadati</taxon>
        <taxon>Pseudomonadota</taxon>
        <taxon>Gammaproteobacteria</taxon>
        <taxon>Thiotrichales</taxon>
        <taxon>Thiotrichaceae</taxon>
        <taxon>Candidatus Marithioploca</taxon>
    </lineage>
</organism>
<dbReference type="Proteomes" id="UP001171945">
    <property type="component" value="Unassembled WGS sequence"/>
</dbReference>
<protein>
    <recommendedName>
        <fullName evidence="1">Glutamine amidotransferase type-2 domain-containing protein</fullName>
    </recommendedName>
</protein>
<dbReference type="InterPro" id="IPR017932">
    <property type="entry name" value="GATase_2_dom"/>
</dbReference>
<dbReference type="SUPFAM" id="SSF56235">
    <property type="entry name" value="N-terminal nucleophile aminohydrolases (Ntn hydrolases)"/>
    <property type="match status" value="1"/>
</dbReference>
<dbReference type="Gene3D" id="3.60.20.10">
    <property type="entry name" value="Glutamine Phosphoribosylpyrophosphate, subunit 1, domain 1"/>
    <property type="match status" value="1"/>
</dbReference>